<evidence type="ECO:0000313" key="5">
    <source>
        <dbReference type="Proteomes" id="UP000053424"/>
    </source>
</evidence>
<dbReference type="AlphaFoldDB" id="A0A0C3BQK4"/>
<feature type="transmembrane region" description="Helical" evidence="2">
    <location>
        <begin position="139"/>
        <end position="168"/>
    </location>
</feature>
<dbReference type="Pfam" id="PF20151">
    <property type="entry name" value="DUF6533"/>
    <property type="match status" value="1"/>
</dbReference>
<feature type="domain" description="DUF6533" evidence="3">
    <location>
        <begin position="49"/>
        <end position="90"/>
    </location>
</feature>
<gene>
    <name evidence="4" type="ORF">M413DRAFT_419912</name>
</gene>
<dbReference type="OrthoDB" id="3267855at2759"/>
<dbReference type="HOGENOM" id="CLU_055330_0_0_1"/>
<dbReference type="InterPro" id="IPR045340">
    <property type="entry name" value="DUF6533"/>
</dbReference>
<evidence type="ECO:0000259" key="3">
    <source>
        <dbReference type="Pfam" id="PF20151"/>
    </source>
</evidence>
<keyword evidence="2" id="KW-0472">Membrane</keyword>
<keyword evidence="5" id="KW-1185">Reference proteome</keyword>
<dbReference type="Proteomes" id="UP000053424">
    <property type="component" value="Unassembled WGS sequence"/>
</dbReference>
<name>A0A0C3BQK4_HEBCY</name>
<sequence>MASTFCAVPILAHSGASLARTPAIMVTAARLLQHVRVEVTSGLFLRFCIQYSTIALLWYDYALTWTREVQYFWTKRVTLSTVLLPTMRYLDYRLFARLHCRISDLCDPGRFGSGRHYQSYDEPAVWGSRAYAVFNRSKIILVVFGSLELVVIGLSIVRTIIFFLSASIRGGLKSFPSMSAPCAICFVYYLHEKGTMLANILSVSVERTLIWVPDSAVSSRHFHAVLTSARSIQALNRSGSWRTQQKSLTFLVLREVLNPWASLGYAIDISCSGRHREFFLFSPPSGYSRVRPHHSLKRGTFFPRLMNAYALPLSGLMTARFLLNLREWDHRMTNPESDEWDIPGGGGGGGGGHRSAGGIQFRKSEPRSTRWTINDVLGDDPLLKPVETESIGDQEEGPSGGSSRSRSGE</sequence>
<organism evidence="4 5">
    <name type="scientific">Hebeloma cylindrosporum</name>
    <dbReference type="NCBI Taxonomy" id="76867"/>
    <lineage>
        <taxon>Eukaryota</taxon>
        <taxon>Fungi</taxon>
        <taxon>Dikarya</taxon>
        <taxon>Basidiomycota</taxon>
        <taxon>Agaricomycotina</taxon>
        <taxon>Agaricomycetes</taxon>
        <taxon>Agaricomycetidae</taxon>
        <taxon>Agaricales</taxon>
        <taxon>Agaricineae</taxon>
        <taxon>Hymenogastraceae</taxon>
        <taxon>Hebeloma</taxon>
    </lineage>
</organism>
<protein>
    <recommendedName>
        <fullName evidence="3">DUF6533 domain-containing protein</fullName>
    </recommendedName>
</protein>
<keyword evidence="2" id="KW-0812">Transmembrane</keyword>
<evidence type="ECO:0000256" key="1">
    <source>
        <dbReference type="SAM" id="MobiDB-lite"/>
    </source>
</evidence>
<evidence type="ECO:0000313" key="4">
    <source>
        <dbReference type="EMBL" id="KIM38935.1"/>
    </source>
</evidence>
<accession>A0A0C3BQK4</accession>
<reference evidence="5" key="2">
    <citation type="submission" date="2015-01" db="EMBL/GenBank/DDBJ databases">
        <title>Evolutionary Origins and Diversification of the Mycorrhizal Mutualists.</title>
        <authorList>
            <consortium name="DOE Joint Genome Institute"/>
            <consortium name="Mycorrhizal Genomics Consortium"/>
            <person name="Kohler A."/>
            <person name="Kuo A."/>
            <person name="Nagy L.G."/>
            <person name="Floudas D."/>
            <person name="Copeland A."/>
            <person name="Barry K.W."/>
            <person name="Cichocki N."/>
            <person name="Veneault-Fourrey C."/>
            <person name="LaButti K."/>
            <person name="Lindquist E.A."/>
            <person name="Lipzen A."/>
            <person name="Lundell T."/>
            <person name="Morin E."/>
            <person name="Murat C."/>
            <person name="Riley R."/>
            <person name="Ohm R."/>
            <person name="Sun H."/>
            <person name="Tunlid A."/>
            <person name="Henrissat B."/>
            <person name="Grigoriev I.V."/>
            <person name="Hibbett D.S."/>
            <person name="Martin F."/>
        </authorList>
    </citation>
    <scope>NUCLEOTIDE SEQUENCE [LARGE SCALE GENOMIC DNA]</scope>
    <source>
        <strain evidence="5">h7</strain>
    </source>
</reference>
<evidence type="ECO:0000256" key="2">
    <source>
        <dbReference type="SAM" id="Phobius"/>
    </source>
</evidence>
<feature type="compositionally biased region" description="Gly residues" evidence="1">
    <location>
        <begin position="343"/>
        <end position="355"/>
    </location>
</feature>
<proteinExistence type="predicted"/>
<dbReference type="EMBL" id="KN831788">
    <property type="protein sequence ID" value="KIM38935.1"/>
    <property type="molecule type" value="Genomic_DNA"/>
</dbReference>
<feature type="region of interest" description="Disordered" evidence="1">
    <location>
        <begin position="336"/>
        <end position="409"/>
    </location>
</feature>
<keyword evidence="2" id="KW-1133">Transmembrane helix</keyword>
<reference evidence="4 5" key="1">
    <citation type="submission" date="2014-04" db="EMBL/GenBank/DDBJ databases">
        <authorList>
            <consortium name="DOE Joint Genome Institute"/>
            <person name="Kuo A."/>
            <person name="Gay G."/>
            <person name="Dore J."/>
            <person name="Kohler A."/>
            <person name="Nagy L.G."/>
            <person name="Floudas D."/>
            <person name="Copeland A."/>
            <person name="Barry K.W."/>
            <person name="Cichocki N."/>
            <person name="Veneault-Fourrey C."/>
            <person name="LaButti K."/>
            <person name="Lindquist E.A."/>
            <person name="Lipzen A."/>
            <person name="Lundell T."/>
            <person name="Morin E."/>
            <person name="Murat C."/>
            <person name="Sun H."/>
            <person name="Tunlid A."/>
            <person name="Henrissat B."/>
            <person name="Grigoriev I.V."/>
            <person name="Hibbett D.S."/>
            <person name="Martin F."/>
            <person name="Nordberg H.P."/>
            <person name="Cantor M.N."/>
            <person name="Hua S.X."/>
        </authorList>
    </citation>
    <scope>NUCLEOTIDE SEQUENCE [LARGE SCALE GENOMIC DNA]</scope>
    <source>
        <strain evidence="5">h7</strain>
    </source>
</reference>